<dbReference type="Pfam" id="PF00005">
    <property type="entry name" value="ABC_tran"/>
    <property type="match status" value="1"/>
</dbReference>
<dbReference type="GO" id="GO:0016887">
    <property type="term" value="F:ATP hydrolysis activity"/>
    <property type="evidence" value="ECO:0007669"/>
    <property type="project" value="InterPro"/>
</dbReference>
<dbReference type="PANTHER" id="PTHR42939:SF1">
    <property type="entry name" value="ABC TRANSPORTER ATP-BINDING PROTEIN ALBC-RELATED"/>
    <property type="match status" value="1"/>
</dbReference>
<dbReference type="InterPro" id="IPR027417">
    <property type="entry name" value="P-loop_NTPase"/>
</dbReference>
<dbReference type="SUPFAM" id="SSF52540">
    <property type="entry name" value="P-loop containing nucleoside triphosphate hydrolases"/>
    <property type="match status" value="1"/>
</dbReference>
<keyword evidence="2" id="KW-0547">Nucleotide-binding</keyword>
<feature type="domain" description="ABC transporter" evidence="4">
    <location>
        <begin position="2"/>
        <end position="223"/>
    </location>
</feature>
<dbReference type="Proteomes" id="UP000886852">
    <property type="component" value="Unassembled WGS sequence"/>
</dbReference>
<dbReference type="GO" id="GO:0005524">
    <property type="term" value="F:ATP binding"/>
    <property type="evidence" value="ECO:0007669"/>
    <property type="project" value="UniProtKB-KW"/>
</dbReference>
<evidence type="ECO:0000313" key="5">
    <source>
        <dbReference type="EMBL" id="HIU91202.1"/>
    </source>
</evidence>
<keyword evidence="1" id="KW-0813">Transport</keyword>
<dbReference type="PANTHER" id="PTHR42939">
    <property type="entry name" value="ABC TRANSPORTER ATP-BINDING PROTEIN ALBC-RELATED"/>
    <property type="match status" value="1"/>
</dbReference>
<evidence type="ECO:0000313" key="6">
    <source>
        <dbReference type="Proteomes" id="UP000886852"/>
    </source>
</evidence>
<evidence type="ECO:0000256" key="3">
    <source>
        <dbReference type="ARBA" id="ARBA00022840"/>
    </source>
</evidence>
<comment type="caution">
    <text evidence="5">The sequence shown here is derived from an EMBL/GenBank/DDBJ whole genome shotgun (WGS) entry which is preliminary data.</text>
</comment>
<dbReference type="Gene3D" id="3.40.50.300">
    <property type="entry name" value="P-loop containing nucleotide triphosphate hydrolases"/>
    <property type="match status" value="1"/>
</dbReference>
<organism evidence="5 6">
    <name type="scientific">Candidatus Fimimonas merdipullorum</name>
    <dbReference type="NCBI Taxonomy" id="2840822"/>
    <lineage>
        <taxon>Bacteria</taxon>
        <taxon>Pseudomonadati</taxon>
        <taxon>Myxococcota</taxon>
        <taxon>Myxococcia</taxon>
        <taxon>Myxococcales</taxon>
        <taxon>Cystobacterineae</taxon>
        <taxon>Myxococcaceae</taxon>
        <taxon>Myxococcaceae incertae sedis</taxon>
        <taxon>Candidatus Fimimonas</taxon>
    </lineage>
</organism>
<accession>A0A9D1MX91</accession>
<keyword evidence="3 5" id="KW-0067">ATP-binding</keyword>
<dbReference type="PROSITE" id="PS50893">
    <property type="entry name" value="ABC_TRANSPORTER_2"/>
    <property type="match status" value="1"/>
</dbReference>
<reference evidence="5" key="2">
    <citation type="journal article" date="2021" name="PeerJ">
        <title>Extensive microbial diversity within the chicken gut microbiome revealed by metagenomics and culture.</title>
        <authorList>
            <person name="Gilroy R."/>
            <person name="Ravi A."/>
            <person name="Getino M."/>
            <person name="Pursley I."/>
            <person name="Horton D.L."/>
            <person name="Alikhan N.F."/>
            <person name="Baker D."/>
            <person name="Gharbi K."/>
            <person name="Hall N."/>
            <person name="Watson M."/>
            <person name="Adriaenssens E.M."/>
            <person name="Foster-Nyarko E."/>
            <person name="Jarju S."/>
            <person name="Secka A."/>
            <person name="Antonio M."/>
            <person name="Oren A."/>
            <person name="Chaudhuri R.R."/>
            <person name="La Ragione R."/>
            <person name="Hildebrand F."/>
            <person name="Pallen M.J."/>
        </authorList>
    </citation>
    <scope>NUCLEOTIDE SEQUENCE</scope>
    <source>
        <strain evidence="5">ChiHjej12B11-7776</strain>
    </source>
</reference>
<evidence type="ECO:0000256" key="2">
    <source>
        <dbReference type="ARBA" id="ARBA00022741"/>
    </source>
</evidence>
<protein>
    <submittedName>
        <fullName evidence="5">ATP-binding cassette domain-containing protein</fullName>
    </submittedName>
</protein>
<dbReference type="InterPro" id="IPR051782">
    <property type="entry name" value="ABC_Transporter_VariousFunc"/>
</dbReference>
<evidence type="ECO:0000256" key="1">
    <source>
        <dbReference type="ARBA" id="ARBA00022448"/>
    </source>
</evidence>
<dbReference type="EMBL" id="DVOC01000070">
    <property type="protein sequence ID" value="HIU91202.1"/>
    <property type="molecule type" value="Genomic_DNA"/>
</dbReference>
<dbReference type="InterPro" id="IPR003439">
    <property type="entry name" value="ABC_transporter-like_ATP-bd"/>
</dbReference>
<sequence>MITFNDVTFRYPYDDFDVLKGASFTLHEGVNTLLCDVQSGKTTVCRLLMGMLVPLSGQVSVPRREILYLPRSPVFFENKSVRYNLEYPLRARKKLAGNEQIVAKNADVFGFSDQMNVKVKKLSAEQKRMLALARGLTVSRGIVLLDGFFDGDGFPTKEEGATVAQQQKVLSLFSGCEVTVVLTCEAHRATGHSVVLDGGSCVYEGESSQATAVAEERFILAKRR</sequence>
<name>A0A9D1MX91_9BACT</name>
<gene>
    <name evidence="5" type="ORF">IAC72_04250</name>
</gene>
<dbReference type="AlphaFoldDB" id="A0A9D1MX91"/>
<evidence type="ECO:0000259" key="4">
    <source>
        <dbReference type="PROSITE" id="PS50893"/>
    </source>
</evidence>
<proteinExistence type="predicted"/>
<reference evidence="5" key="1">
    <citation type="submission" date="2020-10" db="EMBL/GenBank/DDBJ databases">
        <authorList>
            <person name="Gilroy R."/>
        </authorList>
    </citation>
    <scope>NUCLEOTIDE SEQUENCE</scope>
    <source>
        <strain evidence="5">ChiHjej12B11-7776</strain>
    </source>
</reference>